<dbReference type="InterPro" id="IPR001460">
    <property type="entry name" value="PCN-bd_Tpept"/>
</dbReference>
<dbReference type="InterPro" id="IPR052173">
    <property type="entry name" value="Beta-lactam_resp_regulator"/>
</dbReference>
<dbReference type="SUPFAM" id="SSF56601">
    <property type="entry name" value="beta-lactamase/transpeptidase-like"/>
    <property type="match status" value="1"/>
</dbReference>
<dbReference type="EMBL" id="VVIW01000006">
    <property type="protein sequence ID" value="NHZ41141.1"/>
    <property type="molecule type" value="Genomic_DNA"/>
</dbReference>
<comment type="caution">
    <text evidence="5">The sequence shown here is derived from an EMBL/GenBank/DDBJ whole genome shotgun (WGS) entry which is preliminary data.</text>
</comment>
<keyword evidence="2" id="KW-0812">Transmembrane</keyword>
<protein>
    <submittedName>
        <fullName evidence="5">Class D beta-lactamase</fullName>
    </submittedName>
</protein>
<reference evidence="5 6" key="1">
    <citation type="submission" date="2019-09" db="EMBL/GenBank/DDBJ databases">
        <title>Taxonomy of Antarctic Massilia spp.: description of Massilia rubra sp. nov., Massilia aquatica sp. nov., Massilia mucilaginosa sp. nov., Massilia frigida sp. nov. isolated from streams, lakes and regoliths.</title>
        <authorList>
            <person name="Holochova P."/>
            <person name="Sedlacek I."/>
            <person name="Kralova S."/>
            <person name="Maslanova I."/>
            <person name="Busse H.-J."/>
            <person name="Stankova E."/>
            <person name="Vrbovska V."/>
            <person name="Kovarovic V."/>
            <person name="Bartak M."/>
            <person name="Svec P."/>
            <person name="Pantucek R."/>
        </authorList>
    </citation>
    <scope>NUCLEOTIDE SEQUENCE [LARGE SCALE GENOMIC DNA]</scope>
    <source>
        <strain evidence="5 6">CCM 8693</strain>
    </source>
</reference>
<dbReference type="Pfam" id="PF00905">
    <property type="entry name" value="Transpeptidase"/>
    <property type="match status" value="1"/>
</dbReference>
<keyword evidence="2" id="KW-1133">Transmembrane helix</keyword>
<dbReference type="PANTHER" id="PTHR34978:SF3">
    <property type="entry name" value="SLR0241 PROTEIN"/>
    <property type="match status" value="1"/>
</dbReference>
<dbReference type="RefSeq" id="WP_167076923.1">
    <property type="nucleotide sequence ID" value="NZ_VVIW01000006.1"/>
</dbReference>
<feature type="transmembrane region" description="Helical" evidence="2">
    <location>
        <begin position="12"/>
        <end position="32"/>
    </location>
</feature>
<dbReference type="NCBIfam" id="NF000270">
    <property type="entry name" value="bla_class_D_alt"/>
    <property type="match status" value="1"/>
</dbReference>
<evidence type="ECO:0000259" key="3">
    <source>
        <dbReference type="Pfam" id="PF00905"/>
    </source>
</evidence>
<dbReference type="InterPro" id="IPR008756">
    <property type="entry name" value="Peptidase_M56"/>
</dbReference>
<accession>A0ABX0M1U4</accession>
<feature type="domain" description="Penicillin-binding protein transpeptidase" evidence="3">
    <location>
        <begin position="376"/>
        <end position="606"/>
    </location>
</feature>
<feature type="domain" description="Peptidase M56" evidence="4">
    <location>
        <begin position="16"/>
        <end position="306"/>
    </location>
</feature>
<proteinExistence type="inferred from homology"/>
<gene>
    <name evidence="5" type="primary">blaOXA</name>
    <name evidence="5" type="ORF">F1609_13390</name>
</gene>
<evidence type="ECO:0000256" key="1">
    <source>
        <dbReference type="ARBA" id="ARBA00011075"/>
    </source>
</evidence>
<keyword evidence="2" id="KW-0472">Membrane</keyword>
<comment type="similarity">
    <text evidence="1">Belongs to the peptidase M56 family.</text>
</comment>
<keyword evidence="6" id="KW-1185">Reference proteome</keyword>
<dbReference type="CDD" id="cd07341">
    <property type="entry name" value="M56_BlaR1_MecR1_like"/>
    <property type="match status" value="1"/>
</dbReference>
<evidence type="ECO:0000313" key="6">
    <source>
        <dbReference type="Proteomes" id="UP000819052"/>
    </source>
</evidence>
<organism evidence="5 6">
    <name type="scientific">Massilia aquatica</name>
    <dbReference type="NCBI Taxonomy" id="2609000"/>
    <lineage>
        <taxon>Bacteria</taxon>
        <taxon>Pseudomonadati</taxon>
        <taxon>Pseudomonadota</taxon>
        <taxon>Betaproteobacteria</taxon>
        <taxon>Burkholderiales</taxon>
        <taxon>Oxalobacteraceae</taxon>
        <taxon>Telluria group</taxon>
        <taxon>Massilia</taxon>
    </lineage>
</organism>
<dbReference type="Gene3D" id="3.40.710.10">
    <property type="entry name" value="DD-peptidase/beta-lactamase superfamily"/>
    <property type="match status" value="1"/>
</dbReference>
<evidence type="ECO:0000259" key="4">
    <source>
        <dbReference type="Pfam" id="PF05569"/>
    </source>
</evidence>
<sequence>MSPADLLMARFLLASAGCLAAGLAVWAVTALCRRKLPDFAAQRSLWLLSQVTIVAAFLVILLPHSERLRIIPQIDLENVAQNGVPSATVTATKAPPAGTPAASGAPASETSWLASGARAWLLIYLFGLGYSIIKLVHARRMLNGLAAAGSRIDTRHPHDGFAGPAPAVPAPDVIEVDAPISPMLFGLIKPRLLLPRHLRSLAPVQQQLIVAHELTHLRRRDLQWMSAGVLLQTLLWFNPFMRLLRVNLSWAQELGCDREVLRGRPQLQRKAYAAALVAQLRLQHHTVATALAFGGVSERSVAARIALIREPAGAPRPFWARCAALASLAGIVLGSLAFQPALAWRIDAAPPALQNTSPLPASASTGTSNSAVLLSCTAMIDAASGQRLVHEGQCDERVTPASTFNIVVSLMGYDSGFLRDEHAPRLPFKAGYADWNDSWRASTDPSSWMRNSTVWYAQQVTAHLGTAQFQRYINRFDYGNRDVLSGAGDDNALTLPWISSTLVISPVEQLAFLRKVVKRELGLAPAAYDMTARITRLDNLVNGWEIHGKTGTSAPVTGGGPEDAKHEYGWFVGWASKGGRTVLFARLVLDPRQEGNAAGTRTKKAFLRDLPARLDALQ</sequence>
<evidence type="ECO:0000256" key="2">
    <source>
        <dbReference type="SAM" id="Phobius"/>
    </source>
</evidence>
<dbReference type="PANTHER" id="PTHR34978">
    <property type="entry name" value="POSSIBLE SENSOR-TRANSDUCER PROTEIN BLAR"/>
    <property type="match status" value="1"/>
</dbReference>
<feature type="transmembrane region" description="Helical" evidence="2">
    <location>
        <begin position="44"/>
        <end position="62"/>
    </location>
</feature>
<name>A0ABX0M1U4_9BURK</name>
<dbReference type="Pfam" id="PF05569">
    <property type="entry name" value="Peptidase_M56"/>
    <property type="match status" value="1"/>
</dbReference>
<dbReference type="InterPro" id="IPR012338">
    <property type="entry name" value="Beta-lactam/transpept-like"/>
</dbReference>
<evidence type="ECO:0000313" key="5">
    <source>
        <dbReference type="EMBL" id="NHZ41141.1"/>
    </source>
</evidence>
<dbReference type="Proteomes" id="UP000819052">
    <property type="component" value="Unassembled WGS sequence"/>
</dbReference>